<dbReference type="EMBL" id="JAKVQD010000005">
    <property type="protein sequence ID" value="MCH4553494.1"/>
    <property type="molecule type" value="Genomic_DNA"/>
</dbReference>
<dbReference type="PANTHER" id="PTHR12993:SF30">
    <property type="entry name" value="N-ACETYL-ALPHA-D-GLUCOSAMINYL L-MALATE DEACETYLASE 1"/>
    <property type="match status" value="1"/>
</dbReference>
<dbReference type="PANTHER" id="PTHR12993">
    <property type="entry name" value="N-ACETYLGLUCOSAMINYL-PHOSPHATIDYLINOSITOL DE-N-ACETYLASE-RELATED"/>
    <property type="match status" value="1"/>
</dbReference>
<dbReference type="InterPro" id="IPR023842">
    <property type="entry name" value="Bacillithiol_biosynth_BshB1"/>
</dbReference>
<gene>
    <name evidence="1" type="primary">bshB1</name>
    <name evidence="1" type="ORF">MKW35_12770</name>
</gene>
<dbReference type="Pfam" id="PF02585">
    <property type="entry name" value="PIG-L"/>
    <property type="match status" value="1"/>
</dbReference>
<dbReference type="SUPFAM" id="SSF102588">
    <property type="entry name" value="LmbE-like"/>
    <property type="match status" value="1"/>
</dbReference>
<keyword evidence="2" id="KW-1185">Reference proteome</keyword>
<dbReference type="Gene3D" id="3.40.50.10320">
    <property type="entry name" value="LmbE-like"/>
    <property type="match status" value="1"/>
</dbReference>
<proteinExistence type="predicted"/>
<reference evidence="1" key="1">
    <citation type="submission" date="2022-02" db="EMBL/GenBank/DDBJ databases">
        <title>Aestuariibaculum sp., a marine bacterium isolated from sediment in Guangxi.</title>
        <authorList>
            <person name="Ying J."/>
        </authorList>
    </citation>
    <scope>NUCLEOTIDE SEQUENCE</scope>
    <source>
        <strain evidence="1">L182</strain>
    </source>
</reference>
<dbReference type="NCBIfam" id="TIGR04001">
    <property type="entry name" value="thiol_BshB1"/>
    <property type="match status" value="1"/>
</dbReference>
<comment type="caution">
    <text evidence="1">The sequence shown here is derived from an EMBL/GenBank/DDBJ whole genome shotgun (WGS) entry which is preliminary data.</text>
</comment>
<name>A0ABS9RKM2_9FLAO</name>
<dbReference type="InterPro" id="IPR003737">
    <property type="entry name" value="GlcNAc_PI_deacetylase-related"/>
</dbReference>
<sequence length="239" mass="26755">MKLDILAIGAHPDDVELGCGATIAKEVANGKKVGIIDLTRGELGTRGTAETRDEEALAAAEILNVMVRENMRFADGFFANDKAHQLALISKIRKYQPDIVICNAIDDRHIDHGKGSKLASDACFLSGLLKIETLNEKGEVQKPWRPKQVYHFIQWKNIEPDFVVDVSDFIDLKMKSVLAYKTQFFSEDSKEPQTPISSKNFTDSVIYRARDLGRLISVEYAEGFTVERYVGVNSLFDLI</sequence>
<dbReference type="InterPro" id="IPR024078">
    <property type="entry name" value="LmbE-like_dom_sf"/>
</dbReference>
<evidence type="ECO:0000313" key="1">
    <source>
        <dbReference type="EMBL" id="MCH4553494.1"/>
    </source>
</evidence>
<dbReference type="Proteomes" id="UP001156141">
    <property type="component" value="Unassembled WGS sequence"/>
</dbReference>
<evidence type="ECO:0000313" key="2">
    <source>
        <dbReference type="Proteomes" id="UP001156141"/>
    </source>
</evidence>
<protein>
    <submittedName>
        <fullName evidence="1">Bacillithiol biosynthesis deacetylase BshB1</fullName>
    </submittedName>
</protein>
<organism evidence="1 2">
    <name type="scientific">Aestuariibaculum lutulentum</name>
    <dbReference type="NCBI Taxonomy" id="2920935"/>
    <lineage>
        <taxon>Bacteria</taxon>
        <taxon>Pseudomonadati</taxon>
        <taxon>Bacteroidota</taxon>
        <taxon>Flavobacteriia</taxon>
        <taxon>Flavobacteriales</taxon>
        <taxon>Flavobacteriaceae</taxon>
    </lineage>
</organism>
<accession>A0ABS9RKM2</accession>
<dbReference type="RefSeq" id="WP_240574573.1">
    <property type="nucleotide sequence ID" value="NZ_CP136709.1"/>
</dbReference>